<dbReference type="Pfam" id="PF12339">
    <property type="entry name" value="DNAJ_related"/>
    <property type="match status" value="1"/>
</dbReference>
<dbReference type="EMBL" id="VOLR01000015">
    <property type="protein sequence ID" value="TWX58354.1"/>
    <property type="molecule type" value="Genomic_DNA"/>
</dbReference>
<keyword evidence="5" id="KW-1185">Reference proteome</keyword>
<dbReference type="CDD" id="cd06257">
    <property type="entry name" value="DnaJ"/>
    <property type="match status" value="1"/>
</dbReference>
<sequence>MTNPLIITILGYLKKQNSACSLIDLVNLCEADFLLLLKKDVDLQVVIFQKNFFIMNALYQIQRDIQNEGFLLTIFPLEICLVPNFAAAKGTLAIRDTELAQYYLNWANVNNITVAEVASLFSSFWQRYQAVDKVDAALTTLGVDKNIDWFGIRQAYQKKIAITHPDKGGCAADFIEIRQAYEVLSCSYHRL</sequence>
<dbReference type="EMBL" id="VOLQ01000014">
    <property type="protein sequence ID" value="TWX67406.1"/>
    <property type="molecule type" value="Genomic_DNA"/>
</dbReference>
<gene>
    <name evidence="3" type="ORF">ESZ26_11725</name>
    <name evidence="4" type="ORF">ESZ27_08960</name>
</gene>
<dbReference type="Gene3D" id="1.10.287.110">
    <property type="entry name" value="DnaJ domain"/>
    <property type="match status" value="1"/>
</dbReference>
<name>A0A5C6QEJ9_9GAMM</name>
<evidence type="ECO:0000256" key="1">
    <source>
        <dbReference type="ARBA" id="ARBA00023186"/>
    </source>
</evidence>
<keyword evidence="1" id="KW-0143">Chaperone</keyword>
<reference evidence="4 6" key="1">
    <citation type="submission" date="2019-07" db="EMBL/GenBank/DDBJ databases">
        <title>Genomes of sea-ice associated Colwellia species.</title>
        <authorList>
            <person name="Bowman J.P."/>
        </authorList>
    </citation>
    <scope>NUCLEOTIDE SEQUENCE [LARGE SCALE GENOMIC DNA]</scope>
    <source>
        <strain evidence="3 5">ACAM 607</strain>
        <strain evidence="4 6">IC036</strain>
    </source>
</reference>
<dbReference type="OrthoDB" id="581986at2"/>
<dbReference type="PROSITE" id="PS50076">
    <property type="entry name" value="DNAJ_2"/>
    <property type="match status" value="1"/>
</dbReference>
<dbReference type="Proteomes" id="UP000321917">
    <property type="component" value="Unassembled WGS sequence"/>
</dbReference>
<comment type="caution">
    <text evidence="4">The sequence shown here is derived from an EMBL/GenBank/DDBJ whole genome shotgun (WGS) entry which is preliminary data.</text>
</comment>
<protein>
    <recommendedName>
        <fullName evidence="2">J domain-containing protein</fullName>
    </recommendedName>
</protein>
<proteinExistence type="predicted"/>
<feature type="domain" description="J" evidence="2">
    <location>
        <begin position="136"/>
        <end position="191"/>
    </location>
</feature>
<dbReference type="Pfam" id="PF00226">
    <property type="entry name" value="DnaJ"/>
    <property type="match status" value="1"/>
</dbReference>
<evidence type="ECO:0000313" key="4">
    <source>
        <dbReference type="EMBL" id="TWX67406.1"/>
    </source>
</evidence>
<dbReference type="InterPro" id="IPR036869">
    <property type="entry name" value="J_dom_sf"/>
</dbReference>
<dbReference type="Proteomes" id="UP000321525">
    <property type="component" value="Unassembled WGS sequence"/>
</dbReference>
<dbReference type="InterPro" id="IPR021059">
    <property type="entry name" value="DnaJ-related_N"/>
</dbReference>
<dbReference type="SUPFAM" id="SSF46565">
    <property type="entry name" value="Chaperone J-domain"/>
    <property type="match status" value="1"/>
</dbReference>
<dbReference type="SMART" id="SM00271">
    <property type="entry name" value="DnaJ"/>
    <property type="match status" value="1"/>
</dbReference>
<dbReference type="RefSeq" id="WP_146799701.1">
    <property type="nucleotide sequence ID" value="NZ_VOLP01000014.1"/>
</dbReference>
<dbReference type="InterPro" id="IPR001623">
    <property type="entry name" value="DnaJ_domain"/>
</dbReference>
<evidence type="ECO:0000313" key="5">
    <source>
        <dbReference type="Proteomes" id="UP000321525"/>
    </source>
</evidence>
<organism evidence="4 6">
    <name type="scientific">Colwellia hornerae</name>
    <dbReference type="NCBI Taxonomy" id="89402"/>
    <lineage>
        <taxon>Bacteria</taxon>
        <taxon>Pseudomonadati</taxon>
        <taxon>Pseudomonadota</taxon>
        <taxon>Gammaproteobacteria</taxon>
        <taxon>Alteromonadales</taxon>
        <taxon>Colwelliaceae</taxon>
        <taxon>Colwellia</taxon>
    </lineage>
</organism>
<dbReference type="AlphaFoldDB" id="A0A5C6QEJ9"/>
<evidence type="ECO:0000313" key="3">
    <source>
        <dbReference type="EMBL" id="TWX58354.1"/>
    </source>
</evidence>
<evidence type="ECO:0000313" key="6">
    <source>
        <dbReference type="Proteomes" id="UP000321917"/>
    </source>
</evidence>
<accession>A0A5C6QEJ9</accession>
<evidence type="ECO:0000259" key="2">
    <source>
        <dbReference type="PROSITE" id="PS50076"/>
    </source>
</evidence>